<dbReference type="PROSITE" id="PS50042">
    <property type="entry name" value="CNMP_BINDING_3"/>
    <property type="match status" value="1"/>
</dbReference>
<dbReference type="EMBL" id="RQGN01000050">
    <property type="protein sequence ID" value="TGM01152.1"/>
    <property type="molecule type" value="Genomic_DNA"/>
</dbReference>
<proteinExistence type="predicted"/>
<dbReference type="InterPro" id="IPR018490">
    <property type="entry name" value="cNMP-bd_dom_sf"/>
</dbReference>
<name>A0A5F2B6N5_9LEPT</name>
<dbReference type="AlphaFoldDB" id="A0A5F2B6N5"/>
<dbReference type="CDD" id="cd00038">
    <property type="entry name" value="CAP_ED"/>
    <property type="match status" value="1"/>
</dbReference>
<feature type="domain" description="Cyclic nucleotide-binding" evidence="1">
    <location>
        <begin position="7"/>
        <end position="116"/>
    </location>
</feature>
<dbReference type="Proteomes" id="UP000298429">
    <property type="component" value="Unassembled WGS sequence"/>
</dbReference>
<dbReference type="InterPro" id="IPR014710">
    <property type="entry name" value="RmlC-like_jellyroll"/>
</dbReference>
<dbReference type="InterPro" id="IPR000595">
    <property type="entry name" value="cNMP-bd_dom"/>
</dbReference>
<sequence length="194" mass="22929">MFERFRNLLPIEDHKWNEYVSCFKRLEVPAKTVLLNEGAISKKLFFIEKGCVRVWLNNNGKNLTFQFLFENQTVASIESFRKAIPSPVTIETIEPSILWYIQKKDADRIIAEVTEIASIREKFIEAIFERTFNYMRHSLSFIKDTPQQRYVNLIRERPQIVERVSQHYIASYLGISKVHLSRIKSKLAKENDSR</sequence>
<evidence type="ECO:0000313" key="3">
    <source>
        <dbReference type="Proteomes" id="UP000298429"/>
    </source>
</evidence>
<reference evidence="2 3" key="1">
    <citation type="journal article" date="2019" name="PLoS Negl. Trop. Dis.">
        <title>Revisiting the worldwide diversity of Leptospira species in the environment.</title>
        <authorList>
            <person name="Vincent A.T."/>
            <person name="Schiettekatte O."/>
            <person name="Bourhy P."/>
            <person name="Veyrier F.J."/>
            <person name="Picardeau M."/>
        </authorList>
    </citation>
    <scope>NUCLEOTIDE SEQUENCE [LARGE SCALE GENOMIC DNA]</scope>
    <source>
        <strain evidence="2 3">201702444</strain>
    </source>
</reference>
<evidence type="ECO:0000259" key="1">
    <source>
        <dbReference type="PROSITE" id="PS50042"/>
    </source>
</evidence>
<accession>A0A5F2B6N5</accession>
<organism evidence="2 3">
    <name type="scientific">Leptospira barantonii</name>
    <dbReference type="NCBI Taxonomy" id="2023184"/>
    <lineage>
        <taxon>Bacteria</taxon>
        <taxon>Pseudomonadati</taxon>
        <taxon>Spirochaetota</taxon>
        <taxon>Spirochaetia</taxon>
        <taxon>Leptospirales</taxon>
        <taxon>Leptospiraceae</taxon>
        <taxon>Leptospira</taxon>
    </lineage>
</organism>
<dbReference type="SUPFAM" id="SSF51206">
    <property type="entry name" value="cAMP-binding domain-like"/>
    <property type="match status" value="1"/>
</dbReference>
<dbReference type="OrthoDB" id="663011at2"/>
<protein>
    <submittedName>
        <fullName evidence="2">Crp/Fnr family transcriptional regulator</fullName>
    </submittedName>
</protein>
<dbReference type="Pfam" id="PF00027">
    <property type="entry name" value="cNMP_binding"/>
    <property type="match status" value="1"/>
</dbReference>
<comment type="caution">
    <text evidence="2">The sequence shown here is derived from an EMBL/GenBank/DDBJ whole genome shotgun (WGS) entry which is preliminary data.</text>
</comment>
<evidence type="ECO:0000313" key="2">
    <source>
        <dbReference type="EMBL" id="TGM01152.1"/>
    </source>
</evidence>
<dbReference type="Gene3D" id="2.60.120.10">
    <property type="entry name" value="Jelly Rolls"/>
    <property type="match status" value="1"/>
</dbReference>
<gene>
    <name evidence="2" type="ORF">EHQ76_10745</name>
</gene>